<feature type="transmembrane region" description="Helical" evidence="1">
    <location>
        <begin position="6"/>
        <end position="30"/>
    </location>
</feature>
<protein>
    <submittedName>
        <fullName evidence="2">Uncharacterized protein</fullName>
    </submittedName>
</protein>
<organism evidence="2 3">
    <name type="scientific">Rotaria sordida</name>
    <dbReference type="NCBI Taxonomy" id="392033"/>
    <lineage>
        <taxon>Eukaryota</taxon>
        <taxon>Metazoa</taxon>
        <taxon>Spiralia</taxon>
        <taxon>Gnathifera</taxon>
        <taxon>Rotifera</taxon>
        <taxon>Eurotatoria</taxon>
        <taxon>Bdelloidea</taxon>
        <taxon>Philodinida</taxon>
        <taxon>Philodinidae</taxon>
        <taxon>Rotaria</taxon>
    </lineage>
</organism>
<name>A0A815W344_9BILA</name>
<keyword evidence="3" id="KW-1185">Reference proteome</keyword>
<evidence type="ECO:0000313" key="2">
    <source>
        <dbReference type="EMBL" id="CAF1539803.1"/>
    </source>
</evidence>
<accession>A0A815W344</accession>
<gene>
    <name evidence="2" type="ORF">JXQ802_LOCUS42865</name>
</gene>
<sequence>MLCIFFIVQGTCGLFIVFIHTCAIVFNWTSAKMAELPPEQRYFLWLVTAFTHLVTIFCIIWFFIGHIWFIQELGIDFHYIVGICMIYDRIQYSRRVLHPFEKKIHHYLQQSSENDKCLDAKEKTENQKNVGDNANINQLLMNI</sequence>
<dbReference type="Proteomes" id="UP000663870">
    <property type="component" value="Unassembled WGS sequence"/>
</dbReference>
<reference evidence="2" key="1">
    <citation type="submission" date="2021-02" db="EMBL/GenBank/DDBJ databases">
        <authorList>
            <person name="Nowell W R."/>
        </authorList>
    </citation>
    <scope>NUCLEOTIDE SEQUENCE</scope>
</reference>
<keyword evidence="1" id="KW-0812">Transmembrane</keyword>
<keyword evidence="1" id="KW-0472">Membrane</keyword>
<proteinExistence type="predicted"/>
<evidence type="ECO:0000313" key="3">
    <source>
        <dbReference type="Proteomes" id="UP000663870"/>
    </source>
</evidence>
<feature type="transmembrane region" description="Helical" evidence="1">
    <location>
        <begin position="69"/>
        <end position="87"/>
    </location>
</feature>
<evidence type="ECO:0000256" key="1">
    <source>
        <dbReference type="SAM" id="Phobius"/>
    </source>
</evidence>
<keyword evidence="1" id="KW-1133">Transmembrane helix</keyword>
<dbReference type="EMBL" id="CAJNOL010002970">
    <property type="protein sequence ID" value="CAF1539803.1"/>
    <property type="molecule type" value="Genomic_DNA"/>
</dbReference>
<comment type="caution">
    <text evidence="2">The sequence shown here is derived from an EMBL/GenBank/DDBJ whole genome shotgun (WGS) entry which is preliminary data.</text>
</comment>
<feature type="transmembrane region" description="Helical" evidence="1">
    <location>
        <begin position="42"/>
        <end position="63"/>
    </location>
</feature>
<dbReference type="AlphaFoldDB" id="A0A815W344"/>